<protein>
    <submittedName>
        <fullName evidence="2">Uncharacterized protein</fullName>
    </submittedName>
</protein>
<reference evidence="2 3" key="1">
    <citation type="submission" date="2016-09" db="EMBL/GenBank/DDBJ databases">
        <title>The draft genome of Dichanthelium oligosanthes: A C3 panicoid grass species.</title>
        <authorList>
            <person name="Studer A.J."/>
            <person name="Schnable J.C."/>
            <person name="Brutnell T.P."/>
        </authorList>
    </citation>
    <scope>NUCLEOTIDE SEQUENCE [LARGE SCALE GENOMIC DNA]</scope>
    <source>
        <strain evidence="3">cv. Kellogg 1175</strain>
        <tissue evidence="2">Leaf</tissue>
    </source>
</reference>
<feature type="region of interest" description="Disordered" evidence="1">
    <location>
        <begin position="197"/>
        <end position="224"/>
    </location>
</feature>
<feature type="compositionally biased region" description="Basic and acidic residues" evidence="1">
    <location>
        <begin position="116"/>
        <end position="137"/>
    </location>
</feature>
<dbReference type="EMBL" id="LWDX02013614">
    <property type="protein sequence ID" value="OEL34986.1"/>
    <property type="molecule type" value="Genomic_DNA"/>
</dbReference>
<dbReference type="PANTHER" id="PTHR33026:SF7">
    <property type="entry name" value="OS03G0100275 PROTEIN"/>
    <property type="match status" value="1"/>
</dbReference>
<evidence type="ECO:0000313" key="2">
    <source>
        <dbReference type="EMBL" id="OEL34986.1"/>
    </source>
</evidence>
<feature type="compositionally biased region" description="Basic residues" evidence="1">
    <location>
        <begin position="138"/>
        <end position="147"/>
    </location>
</feature>
<dbReference type="PANTHER" id="PTHR33026">
    <property type="entry name" value="OS06G0360600 PROTEIN"/>
    <property type="match status" value="1"/>
</dbReference>
<dbReference type="Proteomes" id="UP000095767">
    <property type="component" value="Unassembled WGS sequence"/>
</dbReference>
<sequence length="224" mass="24801">MDDKEKKKWVHPTVAELKQLQQAGVNGVGLCWTFLSRRVQPLKARAYPLFQYSGPTDPTHESEVELPQSERAARVASMLKMGVNVEASLNNHLPPRSFSHNPRNDLYGGRYYPPLLEDKERKKAAKEEATRQAEKKKAQDKRKKAKERQRQALRAAGLDTPSELSEATAQETSGENEGMEVWIDVLLGKCPADAQAGEVNSKRAHTDQGPGASRATKASTVAVT</sequence>
<organism evidence="2 3">
    <name type="scientific">Dichanthelium oligosanthes</name>
    <dbReference type="NCBI Taxonomy" id="888268"/>
    <lineage>
        <taxon>Eukaryota</taxon>
        <taxon>Viridiplantae</taxon>
        <taxon>Streptophyta</taxon>
        <taxon>Embryophyta</taxon>
        <taxon>Tracheophyta</taxon>
        <taxon>Spermatophyta</taxon>
        <taxon>Magnoliopsida</taxon>
        <taxon>Liliopsida</taxon>
        <taxon>Poales</taxon>
        <taxon>Poaceae</taxon>
        <taxon>PACMAD clade</taxon>
        <taxon>Panicoideae</taxon>
        <taxon>Panicodae</taxon>
        <taxon>Paniceae</taxon>
        <taxon>Dichantheliinae</taxon>
        <taxon>Dichanthelium</taxon>
    </lineage>
</organism>
<evidence type="ECO:0000256" key="1">
    <source>
        <dbReference type="SAM" id="MobiDB-lite"/>
    </source>
</evidence>
<dbReference type="AlphaFoldDB" id="A0A1E5WC29"/>
<feature type="region of interest" description="Disordered" evidence="1">
    <location>
        <begin position="89"/>
        <end position="180"/>
    </location>
</feature>
<comment type="caution">
    <text evidence="2">The sequence shown here is derived from an EMBL/GenBank/DDBJ whole genome shotgun (WGS) entry which is preliminary data.</text>
</comment>
<keyword evidence="3" id="KW-1185">Reference proteome</keyword>
<gene>
    <name evidence="2" type="ORF">BAE44_0003995</name>
</gene>
<accession>A0A1E5WC29</accession>
<name>A0A1E5WC29_9POAL</name>
<evidence type="ECO:0000313" key="3">
    <source>
        <dbReference type="Proteomes" id="UP000095767"/>
    </source>
</evidence>
<proteinExistence type="predicted"/>
<feature type="compositionally biased region" description="Polar residues" evidence="1">
    <location>
        <begin position="162"/>
        <end position="175"/>
    </location>
</feature>
<dbReference type="OrthoDB" id="10545550at2759"/>